<dbReference type="SUPFAM" id="SSF54862">
    <property type="entry name" value="4Fe-4S ferredoxins"/>
    <property type="match status" value="1"/>
</dbReference>
<keyword evidence="12" id="KW-0472">Membrane</keyword>
<gene>
    <name evidence="18" type="ORF">EPICR_50180</name>
</gene>
<keyword evidence="4" id="KW-0004">4Fe-4S</keyword>
<dbReference type="Gene3D" id="3.30.70.20">
    <property type="match status" value="1"/>
</dbReference>
<evidence type="ECO:0000256" key="8">
    <source>
        <dbReference type="ARBA" id="ARBA00022967"/>
    </source>
</evidence>
<dbReference type="Gene3D" id="3.40.50.740">
    <property type="match status" value="1"/>
</dbReference>
<dbReference type="Pfam" id="PF00384">
    <property type="entry name" value="Molybdopterin"/>
    <property type="match status" value="1"/>
</dbReference>
<evidence type="ECO:0000256" key="11">
    <source>
        <dbReference type="ARBA" id="ARBA00023027"/>
    </source>
</evidence>
<evidence type="ECO:0000259" key="17">
    <source>
        <dbReference type="PROSITE" id="PS51839"/>
    </source>
</evidence>
<dbReference type="PANTHER" id="PTHR43105:SF10">
    <property type="entry name" value="NADH-QUINONE OXIDOREDUCTASE SUBUNIT G"/>
    <property type="match status" value="1"/>
</dbReference>
<comment type="cofactor">
    <cofactor evidence="13">
        <name>[2Fe-2S] cluster</name>
        <dbReference type="ChEBI" id="CHEBI:190135"/>
    </cofactor>
</comment>
<feature type="domain" description="2Fe-2S ferredoxin-type" evidence="14">
    <location>
        <begin position="2"/>
        <end position="80"/>
    </location>
</feature>
<dbReference type="SUPFAM" id="SSF53706">
    <property type="entry name" value="Formate dehydrogenase/DMSO reductase, domains 1-3"/>
    <property type="match status" value="1"/>
</dbReference>
<dbReference type="PROSITE" id="PS51839">
    <property type="entry name" value="4FE4S_HC3"/>
    <property type="match status" value="1"/>
</dbReference>
<evidence type="ECO:0000256" key="1">
    <source>
        <dbReference type="ARBA" id="ARBA00001966"/>
    </source>
</evidence>
<dbReference type="InterPro" id="IPR019574">
    <property type="entry name" value="NADH_UbQ_OxRdtase_Gsu_4Fe4S-bd"/>
</dbReference>
<comment type="similarity">
    <text evidence="3">Belongs to the complex I 75 kDa subunit family.</text>
</comment>
<feature type="domain" description="4Fe-4S ferredoxin-type" evidence="15">
    <location>
        <begin position="182"/>
        <end position="212"/>
    </location>
</feature>
<dbReference type="SMART" id="SM00929">
    <property type="entry name" value="NADH-G_4Fe-4S_3"/>
    <property type="match status" value="1"/>
</dbReference>
<evidence type="ECO:0000259" key="16">
    <source>
        <dbReference type="PROSITE" id="PS51669"/>
    </source>
</evidence>
<dbReference type="GO" id="GO:0046872">
    <property type="term" value="F:metal ion binding"/>
    <property type="evidence" value="ECO:0007669"/>
    <property type="project" value="UniProtKB-KW"/>
</dbReference>
<evidence type="ECO:0000256" key="9">
    <source>
        <dbReference type="ARBA" id="ARBA00023004"/>
    </source>
</evidence>
<dbReference type="Pfam" id="PF04879">
    <property type="entry name" value="Molybdop_Fe4S4"/>
    <property type="match status" value="1"/>
</dbReference>
<keyword evidence="10" id="KW-0411">Iron-sulfur</keyword>
<dbReference type="SUPFAM" id="SSF50692">
    <property type="entry name" value="ADC-like"/>
    <property type="match status" value="1"/>
</dbReference>
<dbReference type="InterPro" id="IPR050123">
    <property type="entry name" value="Prok_molybdopt-oxidoreductase"/>
</dbReference>
<dbReference type="GO" id="GO:0016020">
    <property type="term" value="C:membrane"/>
    <property type="evidence" value="ECO:0007669"/>
    <property type="project" value="UniProtKB-SubCell"/>
</dbReference>
<dbReference type="PROSITE" id="PS00198">
    <property type="entry name" value="4FE4S_FER_1"/>
    <property type="match status" value="1"/>
</dbReference>
<dbReference type="GO" id="GO:0003954">
    <property type="term" value="F:NADH dehydrogenase activity"/>
    <property type="evidence" value="ECO:0007669"/>
    <property type="project" value="TreeGrafter"/>
</dbReference>
<dbReference type="CDD" id="cd02775">
    <property type="entry name" value="MopB_CT"/>
    <property type="match status" value="1"/>
</dbReference>
<protein>
    <submittedName>
        <fullName evidence="18">Uncharacterized protein</fullName>
    </submittedName>
</protein>
<evidence type="ECO:0000256" key="13">
    <source>
        <dbReference type="ARBA" id="ARBA00034078"/>
    </source>
</evidence>
<dbReference type="Gene3D" id="2.40.40.20">
    <property type="match status" value="1"/>
</dbReference>
<keyword evidence="9" id="KW-0408">Iron</keyword>
<keyword evidence="7" id="KW-0677">Repeat</keyword>
<dbReference type="InterPro" id="IPR001041">
    <property type="entry name" value="2Fe-2S_ferredoxin-type"/>
</dbReference>
<comment type="subcellular location">
    <subcellularLocation>
        <location evidence="2">Membrane</location>
    </subcellularLocation>
</comment>
<keyword evidence="11" id="KW-0520">NAD</keyword>
<reference evidence="18" key="1">
    <citation type="submission" date="2019-01" db="EMBL/GenBank/DDBJ databases">
        <authorList>
            <consortium name="Genoscope - CEA"/>
            <person name="William W."/>
        </authorList>
    </citation>
    <scope>NUCLEOTIDE SEQUENCE</scope>
    <source>
        <strain evidence="18">CR-1</strain>
    </source>
</reference>
<dbReference type="GO" id="GO:0051539">
    <property type="term" value="F:4 iron, 4 sulfur cluster binding"/>
    <property type="evidence" value="ECO:0007669"/>
    <property type="project" value="UniProtKB-KW"/>
</dbReference>
<dbReference type="PROSITE" id="PS51379">
    <property type="entry name" value="4FE4S_FER_2"/>
    <property type="match status" value="1"/>
</dbReference>
<evidence type="ECO:0000256" key="6">
    <source>
        <dbReference type="ARBA" id="ARBA00022723"/>
    </source>
</evidence>
<dbReference type="AlphaFoldDB" id="A0A484HHZ3"/>
<dbReference type="SMART" id="SM00926">
    <property type="entry name" value="Molybdop_Fe4S4"/>
    <property type="match status" value="1"/>
</dbReference>
<dbReference type="Pfam" id="PF10588">
    <property type="entry name" value="NADH-G_4Fe-4S_3"/>
    <property type="match status" value="1"/>
</dbReference>
<sequence>MEKIPLIIDGKNISCKAGASVLDAARENGIDIPSLCHHRALKPFGACRLCLVEDKKTGRLMASCVTPAARDMELLTSTPRVIKRRKDIVRLMIAEHPESCLVCDKGNRCELRRIAAQLGVGEAGLYAMPNHSPIEQANPFISRDLSKCVLCGKCVRADHELVVVGAIDYHLRGFKSRPAALHDGPLESSECVFCGACVSMCPTGALFSPSWFVGTPEKESVSICGFCGVGCNLTLGVSGGRVVEAGPAHIEKSVNDATSCVRGHFAHDFLNSPDRLEEPRIRKDGDLTPVSWDEAAGFVARRLLEIREQSGGDSVAFLGSSKCSNEENYLFQKIARLIVGTSHIDNGGYMGGRRFLSLIEGRTDPMRRFDFFAGPLSGLEKAEAVWAIGADPGHLTPVAGYCLRRGASRGVPIVLSGPVPTDLADFATLQAPPPDSRKGGYPALIRAVSAELIRRRAYDESFIDRFTKGFADFRDPLLTPDMDVLARMSGLDADVVKSAADLLENRKIAFVIGENLAMEKRGVEALEALLNLAVMTGSIAHEGAGFYLLAGENNMVGAWDMGAVPDALPGRRLLSDDSARKMWEEAWEGRISSEPGLDMAQIVEAAEKGKIKAMYVMGENPLRSLPDQDRVLKAFEKIDFLAVQDILDNETVRLAHVALPGAAFAEKSGSFTNMEGARQVFSAAAIPPGRAMPDLEILGRVAEKMGWPGLRVSDAQVRDEIEKVLGVNGRFIWTREKGKSPGAAREESRVPFAPCPPPSDGFPEANGDGDFPLTAFLVFRRFHLGSGTRTSRSARISEFNAGGDIGISSKDALELGLDDGDMARVTSENGRVSRRVRVSADAPAGTVLVPRGFFGNDAVNLTGLTRLFSPEGESWTSCRVRVEKM</sequence>
<dbReference type="PANTHER" id="PTHR43105">
    <property type="entry name" value="RESPIRATORY NITRATE REDUCTASE"/>
    <property type="match status" value="1"/>
</dbReference>
<organism evidence="18">
    <name type="scientific">uncultured Desulfobacteraceae bacterium</name>
    <dbReference type="NCBI Taxonomy" id="218296"/>
    <lineage>
        <taxon>Bacteria</taxon>
        <taxon>Pseudomonadati</taxon>
        <taxon>Thermodesulfobacteriota</taxon>
        <taxon>Desulfobacteria</taxon>
        <taxon>Desulfobacterales</taxon>
        <taxon>Desulfobacteraceae</taxon>
        <taxon>environmental samples</taxon>
    </lineage>
</organism>
<evidence type="ECO:0000256" key="12">
    <source>
        <dbReference type="ARBA" id="ARBA00023136"/>
    </source>
</evidence>
<dbReference type="Pfam" id="PF12838">
    <property type="entry name" value="Fer4_7"/>
    <property type="match status" value="1"/>
</dbReference>
<dbReference type="InterPro" id="IPR006656">
    <property type="entry name" value="Mopterin_OxRdtase"/>
</dbReference>
<evidence type="ECO:0000259" key="15">
    <source>
        <dbReference type="PROSITE" id="PS51379"/>
    </source>
</evidence>
<evidence type="ECO:0000256" key="3">
    <source>
        <dbReference type="ARBA" id="ARBA00005404"/>
    </source>
</evidence>
<dbReference type="CDD" id="cd00207">
    <property type="entry name" value="fer2"/>
    <property type="match status" value="1"/>
</dbReference>
<evidence type="ECO:0000256" key="10">
    <source>
        <dbReference type="ARBA" id="ARBA00023014"/>
    </source>
</evidence>
<keyword evidence="8" id="KW-1278">Translocase</keyword>
<dbReference type="InterPro" id="IPR006963">
    <property type="entry name" value="Mopterin_OxRdtase_4Fe-4S_dom"/>
</dbReference>
<dbReference type="GO" id="GO:0022904">
    <property type="term" value="P:respiratory electron transport chain"/>
    <property type="evidence" value="ECO:0007669"/>
    <property type="project" value="TreeGrafter"/>
</dbReference>
<dbReference type="PIRSF" id="PIRSF036643">
    <property type="entry name" value="FDH_alpha"/>
    <property type="match status" value="1"/>
</dbReference>
<dbReference type="GO" id="GO:0051537">
    <property type="term" value="F:2 iron, 2 sulfur cluster binding"/>
    <property type="evidence" value="ECO:0007669"/>
    <property type="project" value="UniProtKB-KW"/>
</dbReference>
<dbReference type="SUPFAM" id="SSF54292">
    <property type="entry name" value="2Fe-2S ferredoxin-like"/>
    <property type="match status" value="1"/>
</dbReference>
<dbReference type="Pfam" id="PF13510">
    <property type="entry name" value="Fer2_4"/>
    <property type="match status" value="1"/>
</dbReference>
<dbReference type="InterPro" id="IPR009010">
    <property type="entry name" value="Asp_de-COase-like_dom_sf"/>
</dbReference>
<evidence type="ECO:0000256" key="2">
    <source>
        <dbReference type="ARBA" id="ARBA00004370"/>
    </source>
</evidence>
<feature type="domain" description="4Fe-4S His(Cys)3-ligated-type" evidence="17">
    <location>
        <begin position="80"/>
        <end position="119"/>
    </location>
</feature>
<dbReference type="Pfam" id="PF01568">
    <property type="entry name" value="Molydop_binding"/>
    <property type="match status" value="1"/>
</dbReference>
<evidence type="ECO:0000256" key="7">
    <source>
        <dbReference type="ARBA" id="ARBA00022737"/>
    </source>
</evidence>
<dbReference type="InterPro" id="IPR017900">
    <property type="entry name" value="4Fe4S_Fe_S_CS"/>
</dbReference>
<feature type="domain" description="4Fe-4S Mo/W bis-MGD-type" evidence="16">
    <location>
        <begin position="217"/>
        <end position="274"/>
    </location>
</feature>
<dbReference type="Gene3D" id="3.40.228.10">
    <property type="entry name" value="Dimethylsulfoxide Reductase, domain 2"/>
    <property type="match status" value="1"/>
</dbReference>
<dbReference type="GO" id="GO:0043546">
    <property type="term" value="F:molybdopterin cofactor binding"/>
    <property type="evidence" value="ECO:0007669"/>
    <property type="project" value="InterPro"/>
</dbReference>
<accession>A0A484HHZ3</accession>
<keyword evidence="5" id="KW-0001">2Fe-2S</keyword>
<evidence type="ECO:0000259" key="14">
    <source>
        <dbReference type="PROSITE" id="PS51085"/>
    </source>
</evidence>
<name>A0A484HHZ3_9BACT</name>
<comment type="cofactor">
    <cofactor evidence="1">
        <name>[4Fe-4S] cluster</name>
        <dbReference type="ChEBI" id="CHEBI:49883"/>
    </cofactor>
</comment>
<dbReference type="InterPro" id="IPR006657">
    <property type="entry name" value="MoPterin_dinucl-bd_dom"/>
</dbReference>
<evidence type="ECO:0000313" key="18">
    <source>
        <dbReference type="EMBL" id="VEN74899.1"/>
    </source>
</evidence>
<evidence type="ECO:0000256" key="5">
    <source>
        <dbReference type="ARBA" id="ARBA00022714"/>
    </source>
</evidence>
<dbReference type="Gene3D" id="3.10.20.740">
    <property type="match status" value="1"/>
</dbReference>
<dbReference type="EMBL" id="CAACVI010000045">
    <property type="protein sequence ID" value="VEN74899.1"/>
    <property type="molecule type" value="Genomic_DNA"/>
</dbReference>
<dbReference type="FunFam" id="3.10.20.740:FF:000004">
    <property type="entry name" value="NADH-quinone oxidoreductase"/>
    <property type="match status" value="1"/>
</dbReference>
<dbReference type="Gene3D" id="2.20.25.90">
    <property type="entry name" value="ADC-like domains"/>
    <property type="match status" value="1"/>
</dbReference>
<dbReference type="FunFam" id="3.30.70.20:FF:000035">
    <property type="entry name" value="Iron hydrogenase 1"/>
    <property type="match status" value="1"/>
</dbReference>
<dbReference type="InterPro" id="IPR017896">
    <property type="entry name" value="4Fe4S_Fe-S-bd"/>
</dbReference>
<dbReference type="PROSITE" id="PS51669">
    <property type="entry name" value="4FE4S_MOW_BIS_MGD"/>
    <property type="match status" value="1"/>
</dbReference>
<dbReference type="PROSITE" id="PS51085">
    <property type="entry name" value="2FE2S_FER_2"/>
    <property type="match status" value="1"/>
</dbReference>
<evidence type="ECO:0000256" key="4">
    <source>
        <dbReference type="ARBA" id="ARBA00022485"/>
    </source>
</evidence>
<keyword evidence="6" id="KW-0479">Metal-binding</keyword>
<proteinExistence type="inferred from homology"/>
<dbReference type="InterPro" id="IPR036010">
    <property type="entry name" value="2Fe-2S_ferredoxin-like_sf"/>
</dbReference>